<dbReference type="EMBL" id="LVLJ01001739">
    <property type="protein sequence ID" value="OAE28440.1"/>
    <property type="molecule type" value="Genomic_DNA"/>
</dbReference>
<sequence>MEHQAQKQEVEDLVPENEIDIEELIAAWDEFLDSSKMDSTHDKDHSGLDDFQVRNVRRHVKDALNALMGHPTEGNADHSTHSGSLPADDEMARSPPARSEENEPLDSCPADEQHKNANRFNEGEVSAEQSLYIKIQIHEEIDPAAFPPGTVVGYLDLTSNAVSRRPHSERVEAPSEVHAADDVSPRYLDEPGVPSLE</sequence>
<comment type="caution">
    <text evidence="2">The sequence shown here is derived from an EMBL/GenBank/DDBJ whole genome shotgun (WGS) entry which is preliminary data.</text>
</comment>
<proteinExistence type="predicted"/>
<keyword evidence="3" id="KW-1185">Reference proteome</keyword>
<feature type="region of interest" description="Disordered" evidence="1">
    <location>
        <begin position="65"/>
        <end position="123"/>
    </location>
</feature>
<feature type="compositionally biased region" description="Basic and acidic residues" evidence="1">
    <location>
        <begin position="166"/>
        <end position="189"/>
    </location>
</feature>
<evidence type="ECO:0000313" key="2">
    <source>
        <dbReference type="EMBL" id="OAE28440.1"/>
    </source>
</evidence>
<organism evidence="2 3">
    <name type="scientific">Marchantia polymorpha subsp. ruderalis</name>
    <dbReference type="NCBI Taxonomy" id="1480154"/>
    <lineage>
        <taxon>Eukaryota</taxon>
        <taxon>Viridiplantae</taxon>
        <taxon>Streptophyta</taxon>
        <taxon>Embryophyta</taxon>
        <taxon>Marchantiophyta</taxon>
        <taxon>Marchantiopsida</taxon>
        <taxon>Marchantiidae</taxon>
        <taxon>Marchantiales</taxon>
        <taxon>Marchantiaceae</taxon>
        <taxon>Marchantia</taxon>
    </lineage>
</organism>
<evidence type="ECO:0000256" key="1">
    <source>
        <dbReference type="SAM" id="MobiDB-lite"/>
    </source>
</evidence>
<evidence type="ECO:0000313" key="3">
    <source>
        <dbReference type="Proteomes" id="UP000077202"/>
    </source>
</evidence>
<protein>
    <submittedName>
        <fullName evidence="2">Uncharacterized protein</fullName>
    </submittedName>
</protein>
<name>A0A176W5W0_MARPO</name>
<accession>A0A176W5W0</accession>
<feature type="region of interest" description="Disordered" evidence="1">
    <location>
        <begin position="164"/>
        <end position="197"/>
    </location>
</feature>
<dbReference type="AlphaFoldDB" id="A0A176W5W0"/>
<reference evidence="2" key="1">
    <citation type="submission" date="2016-03" db="EMBL/GenBank/DDBJ databases">
        <title>Mechanisms controlling the formation of the plant cell surface in tip-growing cells are functionally conserved among land plants.</title>
        <authorList>
            <person name="Honkanen S."/>
            <person name="Jones V.A."/>
            <person name="Morieri G."/>
            <person name="Champion C."/>
            <person name="Hetherington A.J."/>
            <person name="Kelly S."/>
            <person name="Saint-Marcoux D."/>
            <person name="Proust H."/>
            <person name="Prescott H."/>
            <person name="Dolan L."/>
        </authorList>
    </citation>
    <scope>NUCLEOTIDE SEQUENCE [LARGE SCALE GENOMIC DNA]</scope>
    <source>
        <tissue evidence="2">Whole gametophyte</tissue>
    </source>
</reference>
<dbReference type="Proteomes" id="UP000077202">
    <property type="component" value="Unassembled WGS sequence"/>
</dbReference>
<gene>
    <name evidence="2" type="ORF">AXG93_115s1300</name>
</gene>